<evidence type="ECO:0000259" key="1">
    <source>
        <dbReference type="Pfam" id="PF01423"/>
    </source>
</evidence>
<dbReference type="GO" id="GO:0006398">
    <property type="term" value="P:mRNA 3'-end processing by stem-loop binding and cleavage"/>
    <property type="evidence" value="ECO:0007669"/>
    <property type="project" value="TreeGrafter"/>
</dbReference>
<feature type="domain" description="Sm" evidence="1">
    <location>
        <begin position="108"/>
        <end position="133"/>
    </location>
</feature>
<dbReference type="Proteomes" id="UP000050792">
    <property type="component" value="Unassembled WGS sequence"/>
</dbReference>
<reference evidence="3" key="2">
    <citation type="submission" date="2023-11" db="UniProtKB">
        <authorList>
            <consortium name="WormBaseParasite"/>
        </authorList>
    </citation>
    <scope>IDENTIFICATION</scope>
</reference>
<proteinExistence type="predicted"/>
<dbReference type="GO" id="GO:0005683">
    <property type="term" value="C:U7 snRNP"/>
    <property type="evidence" value="ECO:0007669"/>
    <property type="project" value="TreeGrafter"/>
</dbReference>
<dbReference type="InterPro" id="IPR001163">
    <property type="entry name" value="Sm_dom_euk/arc"/>
</dbReference>
<name>A0AA85G8C7_9TREM</name>
<dbReference type="Gene3D" id="2.30.30.100">
    <property type="match status" value="1"/>
</dbReference>
<dbReference type="InterPro" id="IPR039267">
    <property type="entry name" value="Lsm11"/>
</dbReference>
<reference evidence="2" key="1">
    <citation type="submission" date="2022-06" db="EMBL/GenBank/DDBJ databases">
        <authorList>
            <person name="Berger JAMES D."/>
            <person name="Berger JAMES D."/>
        </authorList>
    </citation>
    <scope>NUCLEOTIDE SEQUENCE [LARGE SCALE GENOMIC DNA]</scope>
</reference>
<sequence>MRRTSLLTFLKNIHASQLASNSFSVHSSENAIPNLTNSRSASKSRRTRSLLKYWNSFDPAQIHYGVHRFHSRRQQQRIFSPMASLWKAMQNQSQIMVMTRGLKEPRASIIGNLVAFDRYWNLILKNVTEYSVHLPKSALKGNGKPGRSKKRREQRLRKFQRNNNALFQLKQCSNLCQSSFNQTDDQLKDNKPLEIGQLFPDQFDNHDQDGIVEKGVYDDEINSLRPFHLLGKSPLSDTNDHDDQSIKKCDKIDKSVSVNIHNHLDENNNNNNCHYYKSSNWASSMVNLNERNMSELSDISLWYNLQTHQKHSFIEKQNNQQNEIISIDDHHYDNDDDDDDRNEQQLFIRGANIILIRIISEKQLEN</sequence>
<accession>A0AA85G8C7</accession>
<keyword evidence="2" id="KW-1185">Reference proteome</keyword>
<dbReference type="PANTHER" id="PTHR21415">
    <property type="entry name" value="U7 SNRNA-ASSOCIATED SM-LIKE PROTEIN LSM11"/>
    <property type="match status" value="1"/>
</dbReference>
<organism evidence="2 3">
    <name type="scientific">Schistosoma rodhaini</name>
    <dbReference type="NCBI Taxonomy" id="6188"/>
    <lineage>
        <taxon>Eukaryota</taxon>
        <taxon>Metazoa</taxon>
        <taxon>Spiralia</taxon>
        <taxon>Lophotrochozoa</taxon>
        <taxon>Platyhelminthes</taxon>
        <taxon>Trematoda</taxon>
        <taxon>Digenea</taxon>
        <taxon>Strigeidida</taxon>
        <taxon>Schistosomatoidea</taxon>
        <taxon>Schistosomatidae</taxon>
        <taxon>Schistosoma</taxon>
    </lineage>
</organism>
<dbReference type="InterPro" id="IPR010920">
    <property type="entry name" value="LSM_dom_sf"/>
</dbReference>
<dbReference type="WBParaSite" id="SRDH1_84530.2">
    <property type="protein sequence ID" value="SRDH1_84530.2"/>
    <property type="gene ID" value="SRDH1_84530"/>
</dbReference>
<dbReference type="Pfam" id="PF01423">
    <property type="entry name" value="LSM"/>
    <property type="match status" value="1"/>
</dbReference>
<dbReference type="PANTHER" id="PTHR21415:SF1">
    <property type="entry name" value="U7 SNRNA-ASSOCIATED SM-LIKE PROTEIN LSM11"/>
    <property type="match status" value="1"/>
</dbReference>
<evidence type="ECO:0000313" key="3">
    <source>
        <dbReference type="WBParaSite" id="SRDH1_84530.2"/>
    </source>
</evidence>
<evidence type="ECO:0000313" key="2">
    <source>
        <dbReference type="Proteomes" id="UP000050792"/>
    </source>
</evidence>
<dbReference type="AlphaFoldDB" id="A0AA85G8C7"/>
<protein>
    <recommendedName>
        <fullName evidence="1">Sm domain-containing protein</fullName>
    </recommendedName>
</protein>
<dbReference type="GO" id="GO:0071209">
    <property type="term" value="F:U7 snRNA binding"/>
    <property type="evidence" value="ECO:0007669"/>
    <property type="project" value="InterPro"/>
</dbReference>
<dbReference type="SUPFAM" id="SSF50182">
    <property type="entry name" value="Sm-like ribonucleoproteins"/>
    <property type="match status" value="1"/>
</dbReference>